<dbReference type="EMBL" id="KV784569">
    <property type="protein sequence ID" value="OEU05678.1"/>
    <property type="molecule type" value="Genomic_DNA"/>
</dbReference>
<keyword evidence="3" id="KW-1185">Reference proteome</keyword>
<reference evidence="2 3" key="1">
    <citation type="submission" date="2016-09" db="EMBL/GenBank/DDBJ databases">
        <title>Extensive genetic diversity and differential bi-allelic expression allows diatom success in the polar Southern Ocean.</title>
        <authorList>
            <consortium name="DOE Joint Genome Institute"/>
            <person name="Mock T."/>
            <person name="Otillar R.P."/>
            <person name="Strauss J."/>
            <person name="Dupont C."/>
            <person name="Frickenhaus S."/>
            <person name="Maumus F."/>
            <person name="Mcmullan M."/>
            <person name="Sanges R."/>
            <person name="Schmutz J."/>
            <person name="Toseland A."/>
            <person name="Valas R."/>
            <person name="Veluchamy A."/>
            <person name="Ward B.J."/>
            <person name="Allen A."/>
            <person name="Barry K."/>
            <person name="Falciatore A."/>
            <person name="Ferrante M."/>
            <person name="Fortunato A.E."/>
            <person name="Gloeckner G."/>
            <person name="Gruber A."/>
            <person name="Hipkin R."/>
            <person name="Janech M."/>
            <person name="Kroth P."/>
            <person name="Leese F."/>
            <person name="Lindquist E."/>
            <person name="Lyon B.R."/>
            <person name="Martin J."/>
            <person name="Mayer C."/>
            <person name="Parker M."/>
            <person name="Quesneville H."/>
            <person name="Raymond J."/>
            <person name="Uhlig C."/>
            <person name="Valentin K.U."/>
            <person name="Worden A.Z."/>
            <person name="Armbrust E.V."/>
            <person name="Bowler C."/>
            <person name="Green B."/>
            <person name="Moulton V."/>
            <person name="Van Oosterhout C."/>
            <person name="Grigoriev I."/>
        </authorList>
    </citation>
    <scope>NUCLEOTIDE SEQUENCE [LARGE SCALE GENOMIC DNA]</scope>
    <source>
        <strain evidence="2 3">CCMP1102</strain>
    </source>
</reference>
<sequence length="386" mass="44142">MKGAKDVFYKTLKWGPSAKIRATCYRTGTGTAVSLAMSTIHHGPLFDLNLAFPKDHKWYFDPTVLQDERNEKAFPVVAGSSDHHDIIKALPIRPLTLVQGDTAWFIMRQFSLTSSTVDKCISSRAREITQDHALRESYETVLKAVDRMNLLPRISDYNDARRNNNNNNNTTTNRQARARTAVSDILDADSDDEAEIPPPGMDWPANWIRRVNEGEGEFFRARLNSTMDEAVIRGIIDKHDNGKSTGSISSLKKKLVEWSELSTYLYRKYFFYNVPQLKVRILELDGQATVTGKNKNASYDLVVWCERKRKCRNTTLNNNQDPYNGEEDDEDDAVDPVLLDIFKASKMKPLSEEAKKYCRQGHLLERPFLEQFHQHSVEGLTRGYKS</sequence>
<protein>
    <submittedName>
        <fullName evidence="2">Uncharacterized protein</fullName>
    </submittedName>
</protein>
<feature type="non-terminal residue" evidence="2">
    <location>
        <position position="386"/>
    </location>
</feature>
<feature type="compositionally biased region" description="Low complexity" evidence="1">
    <location>
        <begin position="163"/>
        <end position="178"/>
    </location>
</feature>
<proteinExistence type="predicted"/>
<organism evidence="2 3">
    <name type="scientific">Fragilariopsis cylindrus CCMP1102</name>
    <dbReference type="NCBI Taxonomy" id="635003"/>
    <lineage>
        <taxon>Eukaryota</taxon>
        <taxon>Sar</taxon>
        <taxon>Stramenopiles</taxon>
        <taxon>Ochrophyta</taxon>
        <taxon>Bacillariophyta</taxon>
        <taxon>Bacillariophyceae</taxon>
        <taxon>Bacillariophycidae</taxon>
        <taxon>Bacillariales</taxon>
        <taxon>Bacillariaceae</taxon>
        <taxon>Fragilariopsis</taxon>
    </lineage>
</organism>
<dbReference type="AlphaFoldDB" id="A0A1E7EIF6"/>
<feature type="region of interest" description="Disordered" evidence="1">
    <location>
        <begin position="157"/>
        <end position="178"/>
    </location>
</feature>
<evidence type="ECO:0000256" key="1">
    <source>
        <dbReference type="SAM" id="MobiDB-lite"/>
    </source>
</evidence>
<dbReference type="OrthoDB" id="56174at2759"/>
<dbReference type="KEGG" id="fcy:FRACYDRAFT_258685"/>
<evidence type="ECO:0000313" key="2">
    <source>
        <dbReference type="EMBL" id="OEU05678.1"/>
    </source>
</evidence>
<name>A0A1E7EIF6_9STRA</name>
<evidence type="ECO:0000313" key="3">
    <source>
        <dbReference type="Proteomes" id="UP000095751"/>
    </source>
</evidence>
<dbReference type="InParanoid" id="A0A1E7EIF6"/>
<dbReference type="Proteomes" id="UP000095751">
    <property type="component" value="Unassembled WGS sequence"/>
</dbReference>
<accession>A0A1E7EIF6</accession>
<gene>
    <name evidence="2" type="ORF">FRACYDRAFT_258685</name>
</gene>